<evidence type="ECO:0000256" key="3">
    <source>
        <dbReference type="ARBA" id="ARBA00022737"/>
    </source>
</evidence>
<dbReference type="Pfam" id="PF13855">
    <property type="entry name" value="LRR_8"/>
    <property type="match status" value="1"/>
</dbReference>
<accession>A0A3R7PEE1</accession>
<keyword evidence="6" id="KW-1185">Reference proteome</keyword>
<sequence length="336" mass="36987">MPTRRRSVSIGLKMTGVSVLSALLALALGSSESAARNATEDALRYLPCPEPATIHPCVCTVDEDHSMDMDCSLVQSEDQLARIFSSDIPFTRFRRLVIMNNRNLMALRSGDLGVASFETIFIQGGILEEVLAQTLSSSYSSATHIDLNDNRVLDFPFLELPLFTSLRSLKLSMNWLSEFPTLQSSVLQHIELDKNSFDRIPADGFTFLTNVETISLSNNHLQMILPGTFLDLPFLRELHLNNNQLSYISPGTIAEFKGGLLDLKENSLTVLDEEVFRPFVQGGTTVALNGNPLRCGCDIAWLVVNGAFVDLISDGTTCSDGEFLADLDPSIFLDLC</sequence>
<keyword evidence="2 4" id="KW-0732">Signal</keyword>
<evidence type="ECO:0000256" key="2">
    <source>
        <dbReference type="ARBA" id="ARBA00022729"/>
    </source>
</evidence>
<dbReference type="GO" id="GO:0004497">
    <property type="term" value="F:monooxygenase activity"/>
    <property type="evidence" value="ECO:0007669"/>
    <property type="project" value="UniProtKB-KW"/>
</dbReference>
<feature type="signal peptide" evidence="4">
    <location>
        <begin position="1"/>
        <end position="29"/>
    </location>
</feature>
<dbReference type="SMART" id="SM00369">
    <property type="entry name" value="LRR_TYP"/>
    <property type="match status" value="3"/>
</dbReference>
<evidence type="ECO:0000313" key="6">
    <source>
        <dbReference type="Proteomes" id="UP000283509"/>
    </source>
</evidence>
<evidence type="ECO:0000256" key="1">
    <source>
        <dbReference type="ARBA" id="ARBA00022614"/>
    </source>
</evidence>
<dbReference type="InterPro" id="IPR003591">
    <property type="entry name" value="Leu-rich_rpt_typical-subtyp"/>
</dbReference>
<dbReference type="Proteomes" id="UP000283509">
    <property type="component" value="Unassembled WGS sequence"/>
</dbReference>
<dbReference type="InterPro" id="IPR001611">
    <property type="entry name" value="Leu-rich_rpt"/>
</dbReference>
<organism evidence="5 6">
    <name type="scientific">Penaeus vannamei</name>
    <name type="common">Whiteleg shrimp</name>
    <name type="synonym">Litopenaeus vannamei</name>
    <dbReference type="NCBI Taxonomy" id="6689"/>
    <lineage>
        <taxon>Eukaryota</taxon>
        <taxon>Metazoa</taxon>
        <taxon>Ecdysozoa</taxon>
        <taxon>Arthropoda</taxon>
        <taxon>Crustacea</taxon>
        <taxon>Multicrustacea</taxon>
        <taxon>Malacostraca</taxon>
        <taxon>Eumalacostraca</taxon>
        <taxon>Eucarida</taxon>
        <taxon>Decapoda</taxon>
        <taxon>Dendrobranchiata</taxon>
        <taxon>Penaeoidea</taxon>
        <taxon>Penaeidae</taxon>
        <taxon>Penaeus</taxon>
    </lineage>
</organism>
<proteinExistence type="predicted"/>
<keyword evidence="1" id="KW-0433">Leucine-rich repeat</keyword>
<dbReference type="EMBL" id="QCYY01002706">
    <property type="protein sequence ID" value="ROT68210.1"/>
    <property type="molecule type" value="Genomic_DNA"/>
</dbReference>
<dbReference type="PANTHER" id="PTHR24369:SF210">
    <property type="entry name" value="CHAOPTIN-RELATED"/>
    <property type="match status" value="1"/>
</dbReference>
<dbReference type="PANTHER" id="PTHR24369">
    <property type="entry name" value="ANTIGEN BSP, PUTATIVE-RELATED"/>
    <property type="match status" value="1"/>
</dbReference>
<name>A0A3R7PEE1_PENVA</name>
<dbReference type="SUPFAM" id="SSF52058">
    <property type="entry name" value="L domain-like"/>
    <property type="match status" value="1"/>
</dbReference>
<dbReference type="STRING" id="6689.A0A3R7PEE1"/>
<gene>
    <name evidence="5" type="ORF">C7M84_013662</name>
</gene>
<keyword evidence="5" id="KW-0560">Oxidoreductase</keyword>
<reference evidence="5 6" key="1">
    <citation type="submission" date="2018-04" db="EMBL/GenBank/DDBJ databases">
        <authorList>
            <person name="Zhang X."/>
            <person name="Yuan J."/>
            <person name="Li F."/>
            <person name="Xiang J."/>
        </authorList>
    </citation>
    <scope>NUCLEOTIDE SEQUENCE [LARGE SCALE GENOMIC DNA]</scope>
    <source>
        <tissue evidence="5">Muscle</tissue>
    </source>
</reference>
<protein>
    <submittedName>
        <fullName evidence="5">Oplophorus-luciferin 2-monooxygenase non-catalytic subunit</fullName>
    </submittedName>
</protein>
<feature type="chain" id="PRO_5018776051" evidence="4">
    <location>
        <begin position="30"/>
        <end position="336"/>
    </location>
</feature>
<comment type="caution">
    <text evidence="5">The sequence shown here is derived from an EMBL/GenBank/DDBJ whole genome shotgun (WGS) entry which is preliminary data.</text>
</comment>
<dbReference type="GO" id="GO:0005886">
    <property type="term" value="C:plasma membrane"/>
    <property type="evidence" value="ECO:0007669"/>
    <property type="project" value="TreeGrafter"/>
</dbReference>
<dbReference type="AlphaFoldDB" id="A0A3R7PEE1"/>
<keyword evidence="5" id="KW-0503">Monooxygenase</keyword>
<evidence type="ECO:0000256" key="4">
    <source>
        <dbReference type="SAM" id="SignalP"/>
    </source>
</evidence>
<dbReference type="InterPro" id="IPR050541">
    <property type="entry name" value="LRR_TM_domain-containing"/>
</dbReference>
<reference evidence="5 6" key="2">
    <citation type="submission" date="2019-01" db="EMBL/GenBank/DDBJ databases">
        <title>The decoding of complex shrimp genome reveals the adaptation for benthos swimmer, frequently molting mechanism and breeding impact on genome.</title>
        <authorList>
            <person name="Sun Y."/>
            <person name="Gao Y."/>
            <person name="Yu Y."/>
        </authorList>
    </citation>
    <scope>NUCLEOTIDE SEQUENCE [LARGE SCALE GENOMIC DNA]</scope>
    <source>
        <tissue evidence="5">Muscle</tissue>
    </source>
</reference>
<dbReference type="OrthoDB" id="694479at2759"/>
<dbReference type="Gene3D" id="3.80.10.10">
    <property type="entry name" value="Ribonuclease Inhibitor"/>
    <property type="match status" value="1"/>
</dbReference>
<keyword evidence="3" id="KW-0677">Repeat</keyword>
<evidence type="ECO:0000313" key="5">
    <source>
        <dbReference type="EMBL" id="ROT68210.1"/>
    </source>
</evidence>
<dbReference type="InterPro" id="IPR032675">
    <property type="entry name" value="LRR_dom_sf"/>
</dbReference>